<comment type="similarity">
    <text evidence="4">Belongs to the transthyretin family. 5-hydroxyisourate hydrolase subfamily.</text>
</comment>
<dbReference type="Gene3D" id="2.60.40.180">
    <property type="entry name" value="Transthyretin/hydroxyisourate hydrolase domain"/>
    <property type="match status" value="1"/>
</dbReference>
<gene>
    <name evidence="6" type="ORF">ILYODFUR_008848</name>
</gene>
<dbReference type="PANTHER" id="PTHR10395">
    <property type="entry name" value="URICASE AND TRANSTHYRETIN-RELATED"/>
    <property type="match status" value="1"/>
</dbReference>
<evidence type="ECO:0000313" key="6">
    <source>
        <dbReference type="EMBL" id="MEQ2251240.1"/>
    </source>
</evidence>
<evidence type="ECO:0000259" key="5">
    <source>
        <dbReference type="SMART" id="SM00095"/>
    </source>
</evidence>
<evidence type="ECO:0000256" key="4">
    <source>
        <dbReference type="RuleBase" id="RU361270"/>
    </source>
</evidence>
<evidence type="ECO:0000256" key="2">
    <source>
        <dbReference type="ARBA" id="ARBA00022631"/>
    </source>
</evidence>
<dbReference type="CDD" id="cd05822">
    <property type="entry name" value="TLP_HIUase"/>
    <property type="match status" value="1"/>
</dbReference>
<protein>
    <recommendedName>
        <fullName evidence="4">5-hydroxyisourate hydrolase</fullName>
        <shortName evidence="4">HIU hydrolase</shortName>
        <shortName evidence="4">HIUHase</shortName>
        <ecNumber evidence="4">3.5.2.17</ecNumber>
    </recommendedName>
</protein>
<dbReference type="EC" id="3.5.2.17" evidence="4"/>
<comment type="caution">
    <text evidence="6">The sequence shown here is derived from an EMBL/GenBank/DDBJ whole genome shotgun (WGS) entry which is preliminary data.</text>
</comment>
<sequence length="130" mass="14533">MKSVNSKDLQKMAVAESSPLTTHVLNTSDGVPGAKMALSLHRLDTRLMIWSMISVGTTNEDGYCPGLISREAFIPGMYKLRFETGSYWEGLGKTSFYPYVEIVFTIHNPAERFHLPLLMSSFSYSTCRGN</sequence>
<dbReference type="InterPro" id="IPR014306">
    <property type="entry name" value="Hydroxyisourate_hydrolase"/>
</dbReference>
<organism evidence="6 7">
    <name type="scientific">Ilyodon furcidens</name>
    <name type="common">goldbreast splitfin</name>
    <dbReference type="NCBI Taxonomy" id="33524"/>
    <lineage>
        <taxon>Eukaryota</taxon>
        <taxon>Metazoa</taxon>
        <taxon>Chordata</taxon>
        <taxon>Craniata</taxon>
        <taxon>Vertebrata</taxon>
        <taxon>Euteleostomi</taxon>
        <taxon>Actinopterygii</taxon>
        <taxon>Neopterygii</taxon>
        <taxon>Teleostei</taxon>
        <taxon>Neoteleostei</taxon>
        <taxon>Acanthomorphata</taxon>
        <taxon>Ovalentaria</taxon>
        <taxon>Atherinomorphae</taxon>
        <taxon>Cyprinodontiformes</taxon>
        <taxon>Goodeidae</taxon>
        <taxon>Ilyodon</taxon>
    </lineage>
</organism>
<dbReference type="InterPro" id="IPR023416">
    <property type="entry name" value="Transthyretin/HIU_hydrolase_d"/>
</dbReference>
<dbReference type="SUPFAM" id="SSF49472">
    <property type="entry name" value="Transthyretin (synonym: prealbumin)"/>
    <property type="match status" value="1"/>
</dbReference>
<dbReference type="Proteomes" id="UP001482620">
    <property type="component" value="Unassembled WGS sequence"/>
</dbReference>
<feature type="domain" description="Transthyretin/hydroxyisourate hydrolase" evidence="5">
    <location>
        <begin position="15"/>
        <end position="130"/>
    </location>
</feature>
<dbReference type="InterPro" id="IPR000895">
    <property type="entry name" value="Transthyretin/HIU_hydrolase"/>
</dbReference>
<dbReference type="SMART" id="SM00095">
    <property type="entry name" value="TR_THY"/>
    <property type="match status" value="1"/>
</dbReference>
<dbReference type="InterPro" id="IPR036817">
    <property type="entry name" value="Transthyretin/HIU_hydrolase_sf"/>
</dbReference>
<evidence type="ECO:0000256" key="1">
    <source>
        <dbReference type="ARBA" id="ARBA00001043"/>
    </source>
</evidence>
<dbReference type="PANTHER" id="PTHR10395:SF13">
    <property type="entry name" value="5-HYDROXYISOURATE HYDROLASE"/>
    <property type="match status" value="1"/>
</dbReference>
<evidence type="ECO:0000256" key="3">
    <source>
        <dbReference type="ARBA" id="ARBA00022801"/>
    </source>
</evidence>
<dbReference type="Pfam" id="PF00576">
    <property type="entry name" value="Transthyretin"/>
    <property type="match status" value="1"/>
</dbReference>
<dbReference type="PRINTS" id="PR00189">
    <property type="entry name" value="TRNSTHYRETIN"/>
</dbReference>
<dbReference type="NCBIfam" id="TIGR02962">
    <property type="entry name" value="hdxy_isourate"/>
    <property type="match status" value="1"/>
</dbReference>
<keyword evidence="2 4" id="KW-0659">Purine metabolism</keyword>
<accession>A0ABV0V3K7</accession>
<dbReference type="EMBL" id="JAHRIQ010093289">
    <property type="protein sequence ID" value="MEQ2251240.1"/>
    <property type="molecule type" value="Genomic_DNA"/>
</dbReference>
<keyword evidence="7" id="KW-1185">Reference proteome</keyword>
<name>A0ABV0V3K7_9TELE</name>
<evidence type="ECO:0000313" key="7">
    <source>
        <dbReference type="Proteomes" id="UP001482620"/>
    </source>
</evidence>
<proteinExistence type="inferred from homology"/>
<reference evidence="6 7" key="1">
    <citation type="submission" date="2021-06" db="EMBL/GenBank/DDBJ databases">
        <authorList>
            <person name="Palmer J.M."/>
        </authorList>
    </citation>
    <scope>NUCLEOTIDE SEQUENCE [LARGE SCALE GENOMIC DNA]</scope>
    <source>
        <strain evidence="7">if_2019</strain>
        <tissue evidence="6">Muscle</tissue>
    </source>
</reference>
<comment type="subunit">
    <text evidence="4">Homotetramer.</text>
</comment>
<keyword evidence="3 4" id="KW-0378">Hydrolase</keyword>
<comment type="catalytic activity">
    <reaction evidence="1 4">
        <text>5-hydroxyisourate + H2O = 5-hydroxy-2-oxo-4-ureido-2,5-dihydro-1H-imidazole-5-carboxylate + H(+)</text>
        <dbReference type="Rhea" id="RHEA:23736"/>
        <dbReference type="ChEBI" id="CHEBI:15377"/>
        <dbReference type="ChEBI" id="CHEBI:15378"/>
        <dbReference type="ChEBI" id="CHEBI:18072"/>
        <dbReference type="ChEBI" id="CHEBI:58639"/>
        <dbReference type="EC" id="3.5.2.17"/>
    </reaction>
</comment>